<dbReference type="Proteomes" id="UP000289691">
    <property type="component" value="Unassembled WGS sequence"/>
</dbReference>
<feature type="region of interest" description="Disordered" evidence="1">
    <location>
        <begin position="383"/>
        <end position="444"/>
    </location>
</feature>
<name>A0A498L5V6_9EURY</name>
<dbReference type="InterPro" id="IPR011047">
    <property type="entry name" value="Quinoprotein_ADH-like_sf"/>
</dbReference>
<proteinExistence type="predicted"/>
<dbReference type="InterPro" id="IPR018391">
    <property type="entry name" value="PQQ_b-propeller_rpt"/>
</dbReference>
<dbReference type="PANTHER" id="PTHR34512:SF30">
    <property type="entry name" value="OUTER MEMBRANE PROTEIN ASSEMBLY FACTOR BAMB"/>
    <property type="match status" value="1"/>
</dbReference>
<feature type="domain" description="Pyrrolo-quinoline quinone repeat" evidence="2">
    <location>
        <begin position="178"/>
        <end position="317"/>
    </location>
</feature>
<dbReference type="InterPro" id="IPR002372">
    <property type="entry name" value="PQQ_rpt_dom"/>
</dbReference>
<dbReference type="Gene3D" id="2.40.10.480">
    <property type="match status" value="1"/>
</dbReference>
<dbReference type="Pfam" id="PF13360">
    <property type="entry name" value="PQQ_2"/>
    <property type="match status" value="1"/>
</dbReference>
<dbReference type="AlphaFoldDB" id="A0A498L5V6"/>
<reference evidence="3 4" key="1">
    <citation type="submission" date="2019-01" db="EMBL/GenBank/DDBJ databases">
        <title>Halorientalis sp. F13-25 a new haloarchaeum isolated from hypersaline water.</title>
        <authorList>
            <person name="Ana D.-V."/>
            <person name="Cristina S.-P."/>
            <person name="Antonio V."/>
        </authorList>
    </citation>
    <scope>NUCLEOTIDE SEQUENCE [LARGE SCALE GENOMIC DNA]</scope>
    <source>
        <strain evidence="3 4">F13-25</strain>
    </source>
</reference>
<evidence type="ECO:0000259" key="2">
    <source>
        <dbReference type="Pfam" id="PF13360"/>
    </source>
</evidence>
<evidence type="ECO:0000256" key="1">
    <source>
        <dbReference type="SAM" id="MobiDB-lite"/>
    </source>
</evidence>
<dbReference type="OrthoDB" id="136681at2157"/>
<dbReference type="InterPro" id="IPR015943">
    <property type="entry name" value="WD40/YVTN_repeat-like_dom_sf"/>
</dbReference>
<dbReference type="Gene3D" id="2.130.10.10">
    <property type="entry name" value="YVTN repeat-like/Quinoprotein amine dehydrogenase"/>
    <property type="match status" value="1"/>
</dbReference>
<gene>
    <name evidence="3" type="ORF">EAF64_03250</name>
</gene>
<accession>A0A498L5V6</accession>
<dbReference type="SUPFAM" id="SSF50998">
    <property type="entry name" value="Quinoprotein alcohol dehydrogenase-like"/>
    <property type="match status" value="2"/>
</dbReference>
<dbReference type="PANTHER" id="PTHR34512">
    <property type="entry name" value="CELL SURFACE PROTEIN"/>
    <property type="match status" value="1"/>
</dbReference>
<sequence length="562" mass="58013">MERPTRRSVLSAMGGFGTAAAIGSRWSRRSLQAGGERWTQYGYDDGNTGHAPDNTGPDEAIGEAWRFETGGPVRNQIAVVDGRVYSGSADGSVYALDDSDGTERWRTRTGAAVQCAPVVDGGTVYIGNGAGNVFALNAADGSEEWVYETNGRVATSLTVTDGTVYAPVNDGEADRSFAAIDAESGSERWSVGGFGTATAGAVVDGTAYVGTGSQDLRAYDAGNGRERWRFDAEYFVFTPPVVTDGVVYAGSNDDAGTFYAVDATDGSERWRYETGRIASVHTLAVANRTVFVCNDETLDALAAADGSKRWSVSASYPRAPTVADGTVYVLTPEVVAVDVATGTVAWRSGRASSLLSPPTIVDGSVYAGNADGTVYRLAATAATGRPDEGGTGPSGTAPSGQDGTSTRTELAADPTSEATQVGDRTGGSETVPGSGETGTTDGESDVPYGLLGALVASGVGVGIGAYWLRDGEAEAGIRIRNEDDDALACKLKCRTSDGTVFEGGTRLDGDETRTLRTAVPDERFEIAVAVGGGQTTTEILDPETVTAVTITVGPATAEITAE</sequence>
<dbReference type="RefSeq" id="WP_129067525.1">
    <property type="nucleotide sequence ID" value="NZ_RDFA01000001.1"/>
</dbReference>
<dbReference type="SMART" id="SM00564">
    <property type="entry name" value="PQQ"/>
    <property type="match status" value="7"/>
</dbReference>
<dbReference type="EMBL" id="RDFA01000001">
    <property type="protein sequence ID" value="RXK51662.1"/>
    <property type="molecule type" value="Genomic_DNA"/>
</dbReference>
<dbReference type="InterPro" id="IPR006311">
    <property type="entry name" value="TAT_signal"/>
</dbReference>
<organism evidence="3 4">
    <name type="scientific">Halorientalis pallida</name>
    <dbReference type="NCBI Taxonomy" id="2479928"/>
    <lineage>
        <taxon>Archaea</taxon>
        <taxon>Methanobacteriati</taxon>
        <taxon>Methanobacteriota</taxon>
        <taxon>Stenosarchaea group</taxon>
        <taxon>Halobacteria</taxon>
        <taxon>Halobacteriales</taxon>
        <taxon>Haloarculaceae</taxon>
        <taxon>Halorientalis</taxon>
    </lineage>
</organism>
<keyword evidence="4" id="KW-1185">Reference proteome</keyword>
<comment type="caution">
    <text evidence="3">The sequence shown here is derived from an EMBL/GenBank/DDBJ whole genome shotgun (WGS) entry which is preliminary data.</text>
</comment>
<protein>
    <recommendedName>
        <fullName evidence="2">Pyrrolo-quinoline quinone repeat domain-containing protein</fullName>
    </recommendedName>
</protein>
<dbReference type="Gene3D" id="2.40.128.630">
    <property type="match status" value="1"/>
</dbReference>
<evidence type="ECO:0000313" key="3">
    <source>
        <dbReference type="EMBL" id="RXK51662.1"/>
    </source>
</evidence>
<dbReference type="PROSITE" id="PS51318">
    <property type="entry name" value="TAT"/>
    <property type="match status" value="1"/>
</dbReference>
<evidence type="ECO:0000313" key="4">
    <source>
        <dbReference type="Proteomes" id="UP000289691"/>
    </source>
</evidence>